<dbReference type="RefSeq" id="WP_404319023.1">
    <property type="nucleotide sequence ID" value="NZ_JAUIYO010000021.1"/>
</dbReference>
<comment type="subcellular location">
    <subcellularLocation>
        <location evidence="1 7">Cell membrane</location>
        <topology evidence="1 7">Multi-pass membrane protein</topology>
    </subcellularLocation>
</comment>
<feature type="domain" description="ABC transmembrane type-1" evidence="9">
    <location>
        <begin position="97"/>
        <end position="281"/>
    </location>
</feature>
<name>A0ABW8ID43_9BACI</name>
<keyword evidence="3" id="KW-1003">Cell membrane</keyword>
<dbReference type="PANTHER" id="PTHR30151">
    <property type="entry name" value="ALKANE SULFONATE ABC TRANSPORTER-RELATED, MEMBRANE SUBUNIT"/>
    <property type="match status" value="1"/>
</dbReference>
<sequence length="291" mass="32167">MEKVLKNEEVVKQPPLRPVPKNQNRKPPRNHKWFQPQGDIPHKTYVAISISSILLLFALWSLLTYSGLVDPLFLPTPTDIFQSGIILFTEYGFIGDISITVYRVLVGFAAAAIIGLPLGILMGTFKPVEAFFEPIISAIRYMPASAFIPLFILWIGVGELEKVTIIFVGTFFSLVLMTAVEVGNVRKELLEAAYTLGRSNFGVLRSVILPASIPGIMEIIRLILGWAWSYIIVAELVASSSGIGSLILESQRMLKTGNIIFGILTIGVLGLLSDLILKVAIRKAFPWHYGR</sequence>
<dbReference type="Pfam" id="PF00528">
    <property type="entry name" value="BPD_transp_1"/>
    <property type="match status" value="1"/>
</dbReference>
<evidence type="ECO:0000256" key="4">
    <source>
        <dbReference type="ARBA" id="ARBA00022692"/>
    </source>
</evidence>
<feature type="transmembrane region" description="Helical" evidence="7">
    <location>
        <begin position="101"/>
        <end position="125"/>
    </location>
</feature>
<keyword evidence="5 7" id="KW-1133">Transmembrane helix</keyword>
<evidence type="ECO:0000259" key="9">
    <source>
        <dbReference type="PROSITE" id="PS50928"/>
    </source>
</evidence>
<evidence type="ECO:0000256" key="1">
    <source>
        <dbReference type="ARBA" id="ARBA00004651"/>
    </source>
</evidence>
<keyword evidence="2 7" id="KW-0813">Transport</keyword>
<dbReference type="InterPro" id="IPR000515">
    <property type="entry name" value="MetI-like"/>
</dbReference>
<keyword evidence="6 7" id="KW-0472">Membrane</keyword>
<dbReference type="PANTHER" id="PTHR30151:SF0">
    <property type="entry name" value="ABC TRANSPORTER PERMEASE PROTEIN MJ0413-RELATED"/>
    <property type="match status" value="1"/>
</dbReference>
<dbReference type="PROSITE" id="PS50928">
    <property type="entry name" value="ABC_TM1"/>
    <property type="match status" value="1"/>
</dbReference>
<dbReference type="Proteomes" id="UP001619911">
    <property type="component" value="Unassembled WGS sequence"/>
</dbReference>
<feature type="region of interest" description="Disordered" evidence="8">
    <location>
        <begin position="14"/>
        <end position="36"/>
    </location>
</feature>
<evidence type="ECO:0000313" key="10">
    <source>
        <dbReference type="EMBL" id="MFK2827078.1"/>
    </source>
</evidence>
<evidence type="ECO:0000256" key="3">
    <source>
        <dbReference type="ARBA" id="ARBA00022475"/>
    </source>
</evidence>
<feature type="compositionally biased region" description="Basic residues" evidence="8">
    <location>
        <begin position="23"/>
        <end position="32"/>
    </location>
</feature>
<accession>A0ABW8ID43</accession>
<evidence type="ECO:0000256" key="7">
    <source>
        <dbReference type="RuleBase" id="RU363032"/>
    </source>
</evidence>
<evidence type="ECO:0000256" key="5">
    <source>
        <dbReference type="ARBA" id="ARBA00022989"/>
    </source>
</evidence>
<dbReference type="CDD" id="cd06261">
    <property type="entry name" value="TM_PBP2"/>
    <property type="match status" value="1"/>
</dbReference>
<feature type="transmembrane region" description="Helical" evidence="7">
    <location>
        <begin position="44"/>
        <end position="63"/>
    </location>
</feature>
<gene>
    <name evidence="10" type="ORF">QYG89_15645</name>
</gene>
<dbReference type="EMBL" id="JAUIYO010000021">
    <property type="protein sequence ID" value="MFK2827078.1"/>
    <property type="molecule type" value="Genomic_DNA"/>
</dbReference>
<keyword evidence="11" id="KW-1185">Reference proteome</keyword>
<feature type="transmembrane region" description="Helical" evidence="7">
    <location>
        <begin position="230"/>
        <end position="248"/>
    </location>
</feature>
<evidence type="ECO:0000256" key="6">
    <source>
        <dbReference type="ARBA" id="ARBA00023136"/>
    </source>
</evidence>
<evidence type="ECO:0000313" key="11">
    <source>
        <dbReference type="Proteomes" id="UP001619911"/>
    </source>
</evidence>
<feature type="transmembrane region" description="Helical" evidence="7">
    <location>
        <begin position="163"/>
        <end position="182"/>
    </location>
</feature>
<evidence type="ECO:0000256" key="8">
    <source>
        <dbReference type="SAM" id="MobiDB-lite"/>
    </source>
</evidence>
<organism evidence="10 11">
    <name type="scientific">Bacillus lumedeiriae</name>
    <dbReference type="NCBI Taxonomy" id="3058829"/>
    <lineage>
        <taxon>Bacteria</taxon>
        <taxon>Bacillati</taxon>
        <taxon>Bacillota</taxon>
        <taxon>Bacilli</taxon>
        <taxon>Bacillales</taxon>
        <taxon>Bacillaceae</taxon>
        <taxon>Bacillus</taxon>
    </lineage>
</organism>
<dbReference type="Gene3D" id="1.10.3720.10">
    <property type="entry name" value="MetI-like"/>
    <property type="match status" value="1"/>
</dbReference>
<reference evidence="10 11" key="1">
    <citation type="submission" date="2023-07" db="EMBL/GenBank/DDBJ databases">
        <title>Bacillus lucianemedeirus sp. nov, a new species isolated from an immunobiological production facility.</title>
        <authorList>
            <person name="Costa L.V."/>
            <person name="Miranda R.V.S.L."/>
            <person name="Brandao M.L.L."/>
            <person name="Reis C.M.F."/>
            <person name="Frazao A.M."/>
            <person name="Cruz F.V."/>
            <person name="Baio P.V.P."/>
            <person name="Veras J.F.C."/>
            <person name="Ramos J.N."/>
            <person name="Vieira V."/>
        </authorList>
    </citation>
    <scope>NUCLEOTIDE SEQUENCE [LARGE SCALE GENOMIC DNA]</scope>
    <source>
        <strain evidence="10 11">B190/17</strain>
    </source>
</reference>
<comment type="caution">
    <text evidence="10">The sequence shown here is derived from an EMBL/GenBank/DDBJ whole genome shotgun (WGS) entry which is preliminary data.</text>
</comment>
<dbReference type="InterPro" id="IPR035906">
    <property type="entry name" value="MetI-like_sf"/>
</dbReference>
<feature type="transmembrane region" description="Helical" evidence="7">
    <location>
        <begin position="137"/>
        <end position="157"/>
    </location>
</feature>
<feature type="transmembrane region" description="Helical" evidence="7">
    <location>
        <begin position="260"/>
        <end position="281"/>
    </location>
</feature>
<comment type="similarity">
    <text evidence="7">Belongs to the binding-protein-dependent transport system permease family.</text>
</comment>
<proteinExistence type="inferred from homology"/>
<evidence type="ECO:0000256" key="2">
    <source>
        <dbReference type="ARBA" id="ARBA00022448"/>
    </source>
</evidence>
<dbReference type="SUPFAM" id="SSF161098">
    <property type="entry name" value="MetI-like"/>
    <property type="match status" value="1"/>
</dbReference>
<keyword evidence="4 7" id="KW-0812">Transmembrane</keyword>
<protein>
    <submittedName>
        <fullName evidence="10">ABC transporter permease</fullName>
    </submittedName>
</protein>